<dbReference type="EMBL" id="QPGL01000001">
    <property type="protein sequence ID" value="RCS73330.1"/>
    <property type="molecule type" value="Genomic_DNA"/>
</dbReference>
<evidence type="ECO:0000313" key="1">
    <source>
        <dbReference type="EMBL" id="RCS73330.1"/>
    </source>
</evidence>
<organism evidence="1 2">
    <name type="scientific">Vibrio casei</name>
    <dbReference type="NCBI Taxonomy" id="673372"/>
    <lineage>
        <taxon>Bacteria</taxon>
        <taxon>Pseudomonadati</taxon>
        <taxon>Pseudomonadota</taxon>
        <taxon>Gammaproteobacteria</taxon>
        <taxon>Vibrionales</taxon>
        <taxon>Vibrionaceae</taxon>
        <taxon>Vibrio</taxon>
    </lineage>
</organism>
<sequence>MRYLKENRQDGHGENQAKTLKKFLIEHQSEFEYSLIPNMDHIDHRALNEKGIEILEVNYLTDNRYSLVYQYDWFVFSGCTNTDIAGTEKNKVTLKLSESGDVIFDLSALGN</sequence>
<gene>
    <name evidence="1" type="ORF">CIK83_06695</name>
</gene>
<comment type="caution">
    <text evidence="1">The sequence shown here is derived from an EMBL/GenBank/DDBJ whole genome shotgun (WGS) entry which is preliminary data.</text>
</comment>
<name>A0A368LN51_9VIBR</name>
<proteinExistence type="predicted"/>
<accession>A0A368LN51</accession>
<dbReference type="RefSeq" id="WP_086958255.1">
    <property type="nucleotide sequence ID" value="NZ_AP018680.1"/>
</dbReference>
<dbReference type="Proteomes" id="UP000252479">
    <property type="component" value="Unassembled WGS sequence"/>
</dbReference>
<reference evidence="1 2" key="1">
    <citation type="journal article" date="2017" name="Elife">
        <title>Extensive horizontal gene transfer in cheese-associated bacteria.</title>
        <authorList>
            <person name="Bonham K.S."/>
            <person name="Wolfe B.E."/>
            <person name="Dutton R.J."/>
        </authorList>
    </citation>
    <scope>NUCLEOTIDE SEQUENCE [LARGE SCALE GENOMIC DNA]</scope>
    <source>
        <strain evidence="1 2">JB196</strain>
    </source>
</reference>
<dbReference type="AlphaFoldDB" id="A0A368LN51"/>
<dbReference type="GeneID" id="303188602"/>
<dbReference type="OrthoDB" id="5889969at2"/>
<keyword evidence="2" id="KW-1185">Reference proteome</keyword>
<protein>
    <submittedName>
        <fullName evidence="1">Uncharacterized protein</fullName>
    </submittedName>
</protein>
<evidence type="ECO:0000313" key="2">
    <source>
        <dbReference type="Proteomes" id="UP000252479"/>
    </source>
</evidence>